<protein>
    <submittedName>
        <fullName evidence="2">Uncharacterized protein</fullName>
    </submittedName>
</protein>
<evidence type="ECO:0000256" key="1">
    <source>
        <dbReference type="SAM" id="MobiDB-lite"/>
    </source>
</evidence>
<evidence type="ECO:0000313" key="2">
    <source>
        <dbReference type="EMBL" id="EEB25667.1"/>
    </source>
</evidence>
<dbReference type="Proteomes" id="UP000004849">
    <property type="component" value="Unassembled WGS sequence"/>
</dbReference>
<feature type="region of interest" description="Disordered" evidence="1">
    <location>
        <begin position="1"/>
        <end position="26"/>
    </location>
</feature>
<proteinExistence type="predicted"/>
<evidence type="ECO:0000313" key="3">
    <source>
        <dbReference type="Proteomes" id="UP000004849"/>
    </source>
</evidence>
<name>B6VX21_9BACT</name>
<reference evidence="2 3" key="2">
    <citation type="submission" date="2008-10" db="EMBL/GenBank/DDBJ databases">
        <authorList>
            <person name="Fulton L."/>
            <person name="Clifton S."/>
            <person name="Fulton B."/>
            <person name="Xu J."/>
            <person name="Minx P."/>
            <person name="Pepin K.H."/>
            <person name="Johnson M."/>
            <person name="Thiruvilangam P."/>
            <person name="Bhonagiri V."/>
            <person name="Nash W.E."/>
            <person name="Mardis E.R."/>
            <person name="Wilson R.K."/>
        </authorList>
    </citation>
    <scope>NUCLEOTIDE SEQUENCE [LARGE SCALE GENOMIC DNA]</scope>
    <source>
        <strain evidence="2 3">DSM 17855</strain>
    </source>
</reference>
<dbReference type="HOGENOM" id="CLU_2091857_0_0_10"/>
<gene>
    <name evidence="2" type="ORF">BACDOR_01714</name>
</gene>
<reference evidence="2 3" key="1">
    <citation type="submission" date="2008-10" db="EMBL/GenBank/DDBJ databases">
        <title>Draft genome sequence of Bacteroides dorei (DSM 17855).</title>
        <authorList>
            <person name="Sudarsanam P."/>
            <person name="Ley R."/>
            <person name="Guruge J."/>
            <person name="Turnbaugh P.J."/>
            <person name="Mahowald M."/>
            <person name="Liep D."/>
            <person name="Gordon J."/>
        </authorList>
    </citation>
    <scope>NUCLEOTIDE SEQUENCE [LARGE SCALE GENOMIC DNA]</scope>
    <source>
        <strain evidence="2 3">DSM 17855</strain>
    </source>
</reference>
<organism evidence="2 3">
    <name type="scientific">Phocaeicola dorei DSM 17855</name>
    <dbReference type="NCBI Taxonomy" id="483217"/>
    <lineage>
        <taxon>Bacteria</taxon>
        <taxon>Pseudomonadati</taxon>
        <taxon>Bacteroidota</taxon>
        <taxon>Bacteroidia</taxon>
        <taxon>Bacteroidales</taxon>
        <taxon>Bacteroidaceae</taxon>
        <taxon>Phocaeicola</taxon>
    </lineage>
</organism>
<dbReference type="EMBL" id="ABWZ01000034">
    <property type="protein sequence ID" value="EEB25667.1"/>
    <property type="molecule type" value="Genomic_DNA"/>
</dbReference>
<sequence length="116" mass="13405">MNQRTHPNKNTPYDAPLQGNNRSYDTGIRTTDIRQTRFGSRKWQTVSGGFRMYLHNISLIYSKMLRIIQDDNIRIIKKNSLGTTKGGRYTFPLKVPDAVGIIKQPFGCFMFLYPLC</sequence>
<accession>B6VX21</accession>
<feature type="compositionally biased region" description="Polar residues" evidence="1">
    <location>
        <begin position="1"/>
        <end position="11"/>
    </location>
</feature>
<dbReference type="AlphaFoldDB" id="B6VX21"/>